<feature type="region of interest" description="Disordered" evidence="1">
    <location>
        <begin position="68"/>
        <end position="95"/>
    </location>
</feature>
<sequence length="484" mass="51128">MASVAALLQMTRLRHALLNNARRTLEVLSKAIRADEASVASQVVASFLDVPQTSLSEGAHASTAATTAQSFSEVPQHGSTCPESTGVSRQNKVTPPATVCDGSPLEHAACPSGTFVGPCTTKAASKDFDSRLDESEAWFLTDIFSGCDEGNPRSHRSREGTNGSAGSILRSASSGSGDRGSTVMVSSVDSSLSVDSDVDDISSKSSAVSSKDEGNSRSITRVPGSVSSVYPTTREDSRGDYIEATTDLERQMEQDTVPLLSEVKRQSGGAIYVINRKRICDGERLYMIEAGHGWRSYHSLEHLLCFLGETVKVFGADRLRSTKFLLPVNEAEGFLDELQKIAPYCWEDFVVAAKEASYRVFLALAARFLFAQLTEAVAVGGTATEIAAVTAAGPAAAAGVAATAAGETAATATGAASLCSTAVAVIPWVILIGGCVYGVFCGVRKLRNVRSKVVLCPTTKAEATELEEGIPHDAFRDHCIIKWG</sequence>
<dbReference type="VEuPathDB" id="ToxoDB:EBH_0026000"/>
<dbReference type="EMBL" id="HG711659">
    <property type="protein sequence ID" value="CDJ49413.1"/>
    <property type="molecule type" value="Genomic_DNA"/>
</dbReference>
<accession>U6LJK5</accession>
<organism evidence="3 4">
    <name type="scientific">Eimeria brunetti</name>
    <dbReference type="NCBI Taxonomy" id="51314"/>
    <lineage>
        <taxon>Eukaryota</taxon>
        <taxon>Sar</taxon>
        <taxon>Alveolata</taxon>
        <taxon>Apicomplexa</taxon>
        <taxon>Conoidasida</taxon>
        <taxon>Coccidia</taxon>
        <taxon>Eucoccidiorida</taxon>
        <taxon>Eimeriorina</taxon>
        <taxon>Eimeriidae</taxon>
        <taxon>Eimeria</taxon>
    </lineage>
</organism>
<feature type="transmembrane region" description="Helical" evidence="2">
    <location>
        <begin position="425"/>
        <end position="443"/>
    </location>
</feature>
<dbReference type="OrthoDB" id="346749at2759"/>
<proteinExistence type="predicted"/>
<keyword evidence="2" id="KW-1133">Transmembrane helix</keyword>
<reference evidence="3" key="2">
    <citation type="submission" date="2013-10" db="EMBL/GenBank/DDBJ databases">
        <authorList>
            <person name="Aslett M."/>
        </authorList>
    </citation>
    <scope>NUCLEOTIDE SEQUENCE [LARGE SCALE GENOMIC DNA]</scope>
    <source>
        <strain evidence="3">Houghton</strain>
    </source>
</reference>
<gene>
    <name evidence="3" type="ORF">EBH_0026000</name>
</gene>
<evidence type="ECO:0000256" key="2">
    <source>
        <dbReference type="SAM" id="Phobius"/>
    </source>
</evidence>
<reference evidence="3" key="1">
    <citation type="submission" date="2013-10" db="EMBL/GenBank/DDBJ databases">
        <title>Genomic analysis of the causative agents of coccidiosis in chickens.</title>
        <authorList>
            <person name="Reid A.J."/>
            <person name="Blake D."/>
            <person name="Billington K."/>
            <person name="Browne H."/>
            <person name="Dunn M."/>
            <person name="Hung S."/>
            <person name="Kawahara F."/>
            <person name="Miranda-Saavedra D."/>
            <person name="Mourier T."/>
            <person name="Nagra H."/>
            <person name="Otto T.D."/>
            <person name="Rawlings N."/>
            <person name="Sanchez A."/>
            <person name="Sanders M."/>
            <person name="Subramaniam C."/>
            <person name="Tay Y."/>
            <person name="Dear P."/>
            <person name="Doerig C."/>
            <person name="Gruber A."/>
            <person name="Parkinson J."/>
            <person name="Shirley M."/>
            <person name="Wan K.L."/>
            <person name="Berriman M."/>
            <person name="Tomley F."/>
            <person name="Pain A."/>
        </authorList>
    </citation>
    <scope>NUCLEOTIDE SEQUENCE [LARGE SCALE GENOMIC DNA]</scope>
    <source>
        <strain evidence="3">Houghton</strain>
    </source>
</reference>
<dbReference type="Proteomes" id="UP000030750">
    <property type="component" value="Unassembled WGS sequence"/>
</dbReference>
<keyword evidence="2" id="KW-0812">Transmembrane</keyword>
<feature type="compositionally biased region" description="Polar residues" evidence="1">
    <location>
        <begin position="69"/>
        <end position="93"/>
    </location>
</feature>
<keyword evidence="4" id="KW-1185">Reference proteome</keyword>
<name>U6LJK5_9EIME</name>
<protein>
    <submittedName>
        <fullName evidence="3">Uncharacterized protein</fullName>
    </submittedName>
</protein>
<keyword evidence="2" id="KW-0472">Membrane</keyword>
<evidence type="ECO:0000256" key="1">
    <source>
        <dbReference type="SAM" id="MobiDB-lite"/>
    </source>
</evidence>
<evidence type="ECO:0000313" key="4">
    <source>
        <dbReference type="Proteomes" id="UP000030750"/>
    </source>
</evidence>
<feature type="region of interest" description="Disordered" evidence="1">
    <location>
        <begin position="149"/>
        <end position="236"/>
    </location>
</feature>
<evidence type="ECO:0000313" key="3">
    <source>
        <dbReference type="EMBL" id="CDJ49413.1"/>
    </source>
</evidence>
<dbReference type="AlphaFoldDB" id="U6LJK5"/>
<feature type="compositionally biased region" description="Low complexity" evidence="1">
    <location>
        <begin position="170"/>
        <end position="195"/>
    </location>
</feature>